<name>A0A9X3UIQ3_9HYPH</name>
<dbReference type="InterPro" id="IPR007138">
    <property type="entry name" value="ABM_dom"/>
</dbReference>
<evidence type="ECO:0000313" key="3">
    <source>
        <dbReference type="Proteomes" id="UP001151234"/>
    </source>
</evidence>
<dbReference type="SUPFAM" id="SSF54909">
    <property type="entry name" value="Dimeric alpha+beta barrel"/>
    <property type="match status" value="1"/>
</dbReference>
<keyword evidence="3" id="KW-1185">Reference proteome</keyword>
<keyword evidence="2" id="KW-0560">Oxidoreductase</keyword>
<proteinExistence type="predicted"/>
<dbReference type="Gene3D" id="3.30.70.100">
    <property type="match status" value="1"/>
</dbReference>
<accession>A0A9X3UIQ3</accession>
<dbReference type="RefSeq" id="WP_267991326.1">
    <property type="nucleotide sequence ID" value="NZ_JAPJZI010000001.1"/>
</dbReference>
<dbReference type="InterPro" id="IPR011008">
    <property type="entry name" value="Dimeric_a/b-barrel"/>
</dbReference>
<feature type="domain" description="ABM" evidence="1">
    <location>
        <begin position="10"/>
        <end position="71"/>
    </location>
</feature>
<dbReference type="Pfam" id="PF03992">
    <property type="entry name" value="ABM"/>
    <property type="match status" value="1"/>
</dbReference>
<dbReference type="Proteomes" id="UP001151234">
    <property type="component" value="Unassembled WGS sequence"/>
</dbReference>
<protein>
    <submittedName>
        <fullName evidence="2">Antibiotic biosynthesis monooxygenase</fullName>
    </submittedName>
</protein>
<organism evidence="2 3">
    <name type="scientific">Hoeflea prorocentri</name>
    <dbReference type="NCBI Taxonomy" id="1922333"/>
    <lineage>
        <taxon>Bacteria</taxon>
        <taxon>Pseudomonadati</taxon>
        <taxon>Pseudomonadota</taxon>
        <taxon>Alphaproteobacteria</taxon>
        <taxon>Hyphomicrobiales</taxon>
        <taxon>Rhizobiaceae</taxon>
        <taxon>Hoeflea</taxon>
    </lineage>
</organism>
<dbReference type="AlphaFoldDB" id="A0A9X3UIQ3"/>
<keyword evidence="2" id="KW-0503">Monooxygenase</keyword>
<reference evidence="2" key="1">
    <citation type="submission" date="2022-11" db="EMBL/GenBank/DDBJ databases">
        <title>Draft genome sequence of Hoeflea poritis E7-10 and Hoeflea prorocentri PM5-8, separated from scleractinian coral Porites lutea and marine dinoflagellate.</title>
        <authorList>
            <person name="Zhang G."/>
            <person name="Wei Q."/>
            <person name="Cai L."/>
        </authorList>
    </citation>
    <scope>NUCLEOTIDE SEQUENCE</scope>
    <source>
        <strain evidence="2">PM5-8</strain>
    </source>
</reference>
<gene>
    <name evidence="2" type="ORF">OQ273_15125</name>
</gene>
<evidence type="ECO:0000259" key="1">
    <source>
        <dbReference type="Pfam" id="PF03992"/>
    </source>
</evidence>
<dbReference type="EMBL" id="JAPJZI010000001">
    <property type="protein sequence ID" value="MDA5399913.1"/>
    <property type="molecule type" value="Genomic_DNA"/>
</dbReference>
<evidence type="ECO:0000313" key="2">
    <source>
        <dbReference type="EMBL" id="MDA5399913.1"/>
    </source>
</evidence>
<dbReference type="GO" id="GO:0004497">
    <property type="term" value="F:monooxygenase activity"/>
    <property type="evidence" value="ECO:0007669"/>
    <property type="project" value="UniProtKB-KW"/>
</dbReference>
<comment type="caution">
    <text evidence="2">The sequence shown here is derived from an EMBL/GenBank/DDBJ whole genome shotgun (WGS) entry which is preliminary data.</text>
</comment>
<sequence length="119" mass="12635">MSGEVSWVVSAAIKAGALEDLKALSAEMIENTQASEPGTLGYEWAISEDGARLEIHEHYRDSEAALTHLGTFNANYAKRLMALIDPPAMAVTGAPDAALKKVLTEIGATFMQPAGGFTR</sequence>